<accession>A0ACB9QN42</accession>
<dbReference type="Proteomes" id="UP001057402">
    <property type="component" value="Chromosome 6"/>
</dbReference>
<organism evidence="1 2">
    <name type="scientific">Melastoma candidum</name>
    <dbReference type="NCBI Taxonomy" id="119954"/>
    <lineage>
        <taxon>Eukaryota</taxon>
        <taxon>Viridiplantae</taxon>
        <taxon>Streptophyta</taxon>
        <taxon>Embryophyta</taxon>
        <taxon>Tracheophyta</taxon>
        <taxon>Spermatophyta</taxon>
        <taxon>Magnoliopsida</taxon>
        <taxon>eudicotyledons</taxon>
        <taxon>Gunneridae</taxon>
        <taxon>Pentapetalae</taxon>
        <taxon>rosids</taxon>
        <taxon>malvids</taxon>
        <taxon>Myrtales</taxon>
        <taxon>Melastomataceae</taxon>
        <taxon>Melastomatoideae</taxon>
        <taxon>Melastomateae</taxon>
        <taxon>Melastoma</taxon>
    </lineage>
</organism>
<keyword evidence="2" id="KW-1185">Reference proteome</keyword>
<comment type="caution">
    <text evidence="1">The sequence shown here is derived from an EMBL/GenBank/DDBJ whole genome shotgun (WGS) entry which is preliminary data.</text>
</comment>
<sequence>MQGLRGRLREVCSEYQATGPAARLLYQKDQHKDNSSRTLMTYASGRWNPLVEPSSPISSVSSVHQRLKLVNRHRYKTEVLSFDSSILRSYSLSPLHEMVSKQVEEFGTMAPAKPEADEIDSREVVLLGLNLLFDGAKLHPFDIGACLPARQPISLIAEASAASAAF</sequence>
<protein>
    <submittedName>
        <fullName evidence="1">Uncharacterized protein</fullName>
    </submittedName>
</protein>
<reference evidence="2" key="1">
    <citation type="journal article" date="2023" name="Front. Plant Sci.">
        <title>Chromosomal-level genome assembly of Melastoma candidum provides insights into trichome evolution.</title>
        <authorList>
            <person name="Zhong Y."/>
            <person name="Wu W."/>
            <person name="Sun C."/>
            <person name="Zou P."/>
            <person name="Liu Y."/>
            <person name="Dai S."/>
            <person name="Zhou R."/>
        </authorList>
    </citation>
    <scope>NUCLEOTIDE SEQUENCE [LARGE SCALE GENOMIC DNA]</scope>
</reference>
<evidence type="ECO:0000313" key="2">
    <source>
        <dbReference type="Proteomes" id="UP001057402"/>
    </source>
</evidence>
<gene>
    <name evidence="1" type="ORF">MLD38_022421</name>
</gene>
<dbReference type="EMBL" id="CM042885">
    <property type="protein sequence ID" value="KAI4366559.1"/>
    <property type="molecule type" value="Genomic_DNA"/>
</dbReference>
<proteinExistence type="predicted"/>
<evidence type="ECO:0000313" key="1">
    <source>
        <dbReference type="EMBL" id="KAI4366559.1"/>
    </source>
</evidence>
<name>A0ACB9QN42_9MYRT</name>